<sequence>MKKWFKHIIGRLNLVEKVLILAFFYLALFSLGGMAYQYYLTLSEPVLVRGGDYVEGMIGRVHSLNPLYAYSTVLDQELSKLIFAGLVRYDPVAGEYLPDLAEKWEWQEADKAYLFTLKSGLKWHDGMPLTMADVIYTFAAIQAPAYTGLLKEAFNEVVIEQLNEQQLRFKLPLTNYFFLSALTTGIVPKHKLANTDLNDLERAGFSKSPVGSGRFAFVSLKEKKNYDEITLRPLAAEAAISQLVMRGFDSLPELWRDRSNLTAIRGVVADQLAELDPSQEGFLVNDLRLPRYGILFFDTLSTGPTANAKVRLGIKYAINKQELVAVLTEAELMNFPLPSLDSDTVAYDLKRSAALLFEAGWGVYAQKYNDEIRRNAKGEKLTLKLATQDGDYYRKIVAVLAKQLAQAGIELEAQFLSQSSLYQEVIRQRDYNLLLFSQDLGENEDFYPFLHSSQIIDSGANIAQFKDVQTDLVLNKIRAGQTSAERLAAVSELKNIINQAVPFIFLYRPYFLYLTRDDVGKLEFLDYLSSPKDRFYYFENWYRKSIRRWR</sequence>
<evidence type="ECO:0000256" key="1">
    <source>
        <dbReference type="ARBA" id="ARBA00005695"/>
    </source>
</evidence>
<protein>
    <recommendedName>
        <fullName evidence="5">Solute-binding protein family 5 domain-containing protein</fullName>
    </recommendedName>
</protein>
<feature type="domain" description="Solute-binding protein family 5" evidence="5">
    <location>
        <begin position="96"/>
        <end position="441"/>
    </location>
</feature>
<dbReference type="PANTHER" id="PTHR30290:SF9">
    <property type="entry name" value="OLIGOPEPTIDE-BINDING PROTEIN APPA"/>
    <property type="match status" value="1"/>
</dbReference>
<dbReference type="AlphaFoldDB" id="A0A1F4XM42"/>
<proteinExistence type="inferred from homology"/>
<dbReference type="GO" id="GO:0043190">
    <property type="term" value="C:ATP-binding cassette (ABC) transporter complex"/>
    <property type="evidence" value="ECO:0007669"/>
    <property type="project" value="InterPro"/>
</dbReference>
<evidence type="ECO:0000256" key="4">
    <source>
        <dbReference type="SAM" id="Phobius"/>
    </source>
</evidence>
<keyword evidence="2" id="KW-0813">Transport</keyword>
<keyword evidence="3" id="KW-0732">Signal</keyword>
<dbReference type="GO" id="GO:0042597">
    <property type="term" value="C:periplasmic space"/>
    <property type="evidence" value="ECO:0007669"/>
    <property type="project" value="UniProtKB-ARBA"/>
</dbReference>
<comment type="caution">
    <text evidence="6">The sequence shown here is derived from an EMBL/GenBank/DDBJ whole genome shotgun (WGS) entry which is preliminary data.</text>
</comment>
<dbReference type="Proteomes" id="UP000177521">
    <property type="component" value="Unassembled WGS sequence"/>
</dbReference>
<evidence type="ECO:0000313" key="7">
    <source>
        <dbReference type="Proteomes" id="UP000177521"/>
    </source>
</evidence>
<evidence type="ECO:0000259" key="5">
    <source>
        <dbReference type="Pfam" id="PF00496"/>
    </source>
</evidence>
<organism evidence="6 7">
    <name type="scientific">Candidatus Abawacabacteria bacterium RIFCSPHIGHO2_01_FULL_46_8</name>
    <dbReference type="NCBI Taxonomy" id="1817815"/>
    <lineage>
        <taxon>Bacteria</taxon>
        <taxon>Candidatus Abawacaibacteriota</taxon>
    </lineage>
</organism>
<keyword evidence="4" id="KW-0472">Membrane</keyword>
<dbReference type="GO" id="GO:0015833">
    <property type="term" value="P:peptide transport"/>
    <property type="evidence" value="ECO:0007669"/>
    <property type="project" value="TreeGrafter"/>
</dbReference>
<gene>
    <name evidence="6" type="ORF">A2788_00295</name>
</gene>
<dbReference type="InterPro" id="IPR030678">
    <property type="entry name" value="Peptide/Ni-bd"/>
</dbReference>
<dbReference type="Gene3D" id="3.90.76.10">
    <property type="entry name" value="Dipeptide-binding Protein, Domain 1"/>
    <property type="match status" value="1"/>
</dbReference>
<dbReference type="GO" id="GO:1904680">
    <property type="term" value="F:peptide transmembrane transporter activity"/>
    <property type="evidence" value="ECO:0007669"/>
    <property type="project" value="TreeGrafter"/>
</dbReference>
<dbReference type="PIRSF" id="PIRSF002741">
    <property type="entry name" value="MppA"/>
    <property type="match status" value="1"/>
</dbReference>
<name>A0A1F4XM42_9BACT</name>
<dbReference type="Gene3D" id="3.10.105.10">
    <property type="entry name" value="Dipeptide-binding Protein, Domain 3"/>
    <property type="match status" value="1"/>
</dbReference>
<dbReference type="InterPro" id="IPR039424">
    <property type="entry name" value="SBP_5"/>
</dbReference>
<keyword evidence="4" id="KW-1133">Transmembrane helix</keyword>
<keyword evidence="4" id="KW-0812">Transmembrane</keyword>
<feature type="transmembrane region" description="Helical" evidence="4">
    <location>
        <begin position="20"/>
        <end position="39"/>
    </location>
</feature>
<evidence type="ECO:0000256" key="2">
    <source>
        <dbReference type="ARBA" id="ARBA00022448"/>
    </source>
</evidence>
<dbReference type="InterPro" id="IPR000914">
    <property type="entry name" value="SBP_5_dom"/>
</dbReference>
<dbReference type="Gene3D" id="3.40.190.10">
    <property type="entry name" value="Periplasmic binding protein-like II"/>
    <property type="match status" value="1"/>
</dbReference>
<dbReference type="Pfam" id="PF00496">
    <property type="entry name" value="SBP_bac_5"/>
    <property type="match status" value="1"/>
</dbReference>
<dbReference type="EMBL" id="MEWS01000009">
    <property type="protein sequence ID" value="OGC82719.1"/>
    <property type="molecule type" value="Genomic_DNA"/>
</dbReference>
<accession>A0A1F4XM42</accession>
<dbReference type="PANTHER" id="PTHR30290">
    <property type="entry name" value="PERIPLASMIC BINDING COMPONENT OF ABC TRANSPORTER"/>
    <property type="match status" value="1"/>
</dbReference>
<evidence type="ECO:0000256" key="3">
    <source>
        <dbReference type="ARBA" id="ARBA00022729"/>
    </source>
</evidence>
<dbReference type="SUPFAM" id="SSF53850">
    <property type="entry name" value="Periplasmic binding protein-like II"/>
    <property type="match status" value="1"/>
</dbReference>
<evidence type="ECO:0000313" key="6">
    <source>
        <dbReference type="EMBL" id="OGC82719.1"/>
    </source>
</evidence>
<comment type="similarity">
    <text evidence="1">Belongs to the bacterial solute-binding protein 5 family.</text>
</comment>
<reference evidence="6 7" key="1">
    <citation type="journal article" date="2016" name="Nat. Commun.">
        <title>Thousands of microbial genomes shed light on interconnected biogeochemical processes in an aquifer system.</title>
        <authorList>
            <person name="Anantharaman K."/>
            <person name="Brown C.T."/>
            <person name="Hug L.A."/>
            <person name="Sharon I."/>
            <person name="Castelle C.J."/>
            <person name="Probst A.J."/>
            <person name="Thomas B.C."/>
            <person name="Singh A."/>
            <person name="Wilkins M.J."/>
            <person name="Karaoz U."/>
            <person name="Brodie E.L."/>
            <person name="Williams K.H."/>
            <person name="Hubbard S.S."/>
            <person name="Banfield J.F."/>
        </authorList>
    </citation>
    <scope>NUCLEOTIDE SEQUENCE [LARGE SCALE GENOMIC DNA]</scope>
</reference>